<comment type="caution">
    <text evidence="2">The sequence shown here is derived from an EMBL/GenBank/DDBJ whole genome shotgun (WGS) entry which is preliminary data.</text>
</comment>
<dbReference type="OrthoDB" id="1524810at2"/>
<dbReference type="InterPro" id="IPR002625">
    <property type="entry name" value="Smr_dom"/>
</dbReference>
<protein>
    <recommendedName>
        <fullName evidence="1">Smr domain-containing protein</fullName>
    </recommendedName>
</protein>
<dbReference type="Pfam" id="PF01713">
    <property type="entry name" value="Smr"/>
    <property type="match status" value="1"/>
</dbReference>
<dbReference type="Gene3D" id="3.30.1370.110">
    <property type="match status" value="1"/>
</dbReference>
<proteinExistence type="predicted"/>
<evidence type="ECO:0000259" key="1">
    <source>
        <dbReference type="Pfam" id="PF01713"/>
    </source>
</evidence>
<dbReference type="Proteomes" id="UP000244450">
    <property type="component" value="Unassembled WGS sequence"/>
</dbReference>
<name>A0A2T7BDX3_9BACT</name>
<feature type="domain" description="Smr" evidence="1">
    <location>
        <begin position="273"/>
        <end position="336"/>
    </location>
</feature>
<keyword evidence="3" id="KW-1185">Reference proteome</keyword>
<evidence type="ECO:0000313" key="2">
    <source>
        <dbReference type="EMBL" id="PUZ23299.1"/>
    </source>
</evidence>
<dbReference type="InterPro" id="IPR036063">
    <property type="entry name" value="Smr_dom_sf"/>
</dbReference>
<organism evidence="2 3">
    <name type="scientific">Chitinophaga parva</name>
    <dbReference type="NCBI Taxonomy" id="2169414"/>
    <lineage>
        <taxon>Bacteria</taxon>
        <taxon>Pseudomonadati</taxon>
        <taxon>Bacteroidota</taxon>
        <taxon>Chitinophagia</taxon>
        <taxon>Chitinophagales</taxon>
        <taxon>Chitinophagaceae</taxon>
        <taxon>Chitinophaga</taxon>
    </lineage>
</organism>
<accession>A0A2T7BDX3</accession>
<dbReference type="AlphaFoldDB" id="A0A2T7BDX3"/>
<sequence>MKYEIGDQIILLHSKEEGRIIDIINDKMVMIEIGKVQFPVYLDQIDFPYFHRFTQKKPQTSIKPNLTRGEEIKKEKLGGQIRMEKGVMLSILPVYAGRGMEEEVELLKFHLLNENATAYNFNFQIYLNRHLHLEIRNTVLPFSNFYLADLLFENLNDAPRFEFVFSLKDPDPKLAPTFAKTWKLKPKHLFQQLSDLHMRQGATLTFPLFEKYPEKSADAGFDVPSYNPSAVNSITLQQQPKQQPKQEVDLHIEKLTDDWKGLSNLEILGIQLNEFQHYLDLAIHHHQPTLIAIHGVGKGKLRDEIHDILRLTREVNYFVNQYHPKYGYGATEIFLKYK</sequence>
<reference evidence="2 3" key="1">
    <citation type="submission" date="2018-04" db="EMBL/GenBank/DDBJ databases">
        <title>Chitinophaga fuyangensis sp. nov., isolated from soil in a chemical factory.</title>
        <authorList>
            <person name="Chen K."/>
        </authorList>
    </citation>
    <scope>NUCLEOTIDE SEQUENCE [LARGE SCALE GENOMIC DNA]</scope>
    <source>
        <strain evidence="2 3">LY-1</strain>
    </source>
</reference>
<gene>
    <name evidence="2" type="ORF">DCC81_23200</name>
</gene>
<evidence type="ECO:0000313" key="3">
    <source>
        <dbReference type="Proteomes" id="UP000244450"/>
    </source>
</evidence>
<dbReference type="RefSeq" id="WP_108689043.1">
    <property type="nucleotide sequence ID" value="NZ_QCYK01000003.1"/>
</dbReference>
<dbReference type="EMBL" id="QCYK01000003">
    <property type="protein sequence ID" value="PUZ23299.1"/>
    <property type="molecule type" value="Genomic_DNA"/>
</dbReference>